<evidence type="ECO:0000313" key="10">
    <source>
        <dbReference type="EMBL" id="KAG7461138.1"/>
    </source>
</evidence>
<evidence type="ECO:0000256" key="6">
    <source>
        <dbReference type="ARBA" id="ARBA00022729"/>
    </source>
</evidence>
<dbReference type="InterPro" id="IPR029396">
    <property type="entry name" value="TIP39"/>
</dbReference>
<accession>A0A9D3PMG4</accession>
<proteinExistence type="inferred from homology"/>
<sequence>MFHLDLSPPPGASLGSLTSKLAPYLGSQRYIKKRSKRDIQGRSLRTRGAGIRKAACGGATQPKAQDTSPCSPGKMVRLLPSPRPALLLLALLGMSVVSSGFPLPRLHPLESSRLASPPISQDVSKLAQWEVLYPSFSLRDWSIQMMSPPEFSAPKPKAELMADDTWLPISQSQTEALTEESELRKNWPSDSSPRAGNEEKRNIVVADDAAFRQKSKLLTAMERQKWLNSYMQKLLVVNSP</sequence>
<dbReference type="OrthoDB" id="9940245at2759"/>
<evidence type="ECO:0000256" key="7">
    <source>
        <dbReference type="ARBA" id="ARBA00023320"/>
    </source>
</evidence>
<comment type="similarity">
    <text evidence="2">Belongs to the parathyroid hormone family.</text>
</comment>
<comment type="caution">
    <text evidence="10">The sequence shown here is derived from an EMBL/GenBank/DDBJ whole genome shotgun (WGS) entry which is preliminary data.</text>
</comment>
<evidence type="ECO:0000256" key="9">
    <source>
        <dbReference type="SAM" id="MobiDB-lite"/>
    </source>
</evidence>
<keyword evidence="11" id="KW-1185">Reference proteome</keyword>
<evidence type="ECO:0000256" key="4">
    <source>
        <dbReference type="ARBA" id="ARBA00022525"/>
    </source>
</evidence>
<organism evidence="10 11">
    <name type="scientific">Megalops atlanticus</name>
    <name type="common">Tarpon</name>
    <name type="synonym">Clupea gigantea</name>
    <dbReference type="NCBI Taxonomy" id="7932"/>
    <lineage>
        <taxon>Eukaryota</taxon>
        <taxon>Metazoa</taxon>
        <taxon>Chordata</taxon>
        <taxon>Craniata</taxon>
        <taxon>Vertebrata</taxon>
        <taxon>Euteleostomi</taxon>
        <taxon>Actinopterygii</taxon>
        <taxon>Neopterygii</taxon>
        <taxon>Teleostei</taxon>
        <taxon>Elopiformes</taxon>
        <taxon>Megalopidae</taxon>
        <taxon>Megalops</taxon>
    </lineage>
</organism>
<dbReference type="Pfam" id="PF14980">
    <property type="entry name" value="TIP39"/>
    <property type="match status" value="1"/>
</dbReference>
<gene>
    <name evidence="10" type="ORF">MATL_G00206810</name>
</gene>
<dbReference type="GO" id="GO:0007218">
    <property type="term" value="P:neuropeptide signaling pathway"/>
    <property type="evidence" value="ECO:0007669"/>
    <property type="project" value="UniProtKB-KW"/>
</dbReference>
<evidence type="ECO:0000256" key="1">
    <source>
        <dbReference type="ARBA" id="ARBA00004613"/>
    </source>
</evidence>
<name>A0A9D3PMG4_MEGAT</name>
<dbReference type="PANTHER" id="PTHR28585">
    <property type="entry name" value="TUBEROINFUNDIBULAR PEPTIDE OF 39 RESIDUES"/>
    <property type="match status" value="1"/>
</dbReference>
<feature type="region of interest" description="Disordered" evidence="9">
    <location>
        <begin position="50"/>
        <end position="74"/>
    </location>
</feature>
<evidence type="ECO:0000256" key="3">
    <source>
        <dbReference type="ARBA" id="ARBA00021831"/>
    </source>
</evidence>
<evidence type="ECO:0000256" key="2">
    <source>
        <dbReference type="ARBA" id="ARBA00006307"/>
    </source>
</evidence>
<protein>
    <recommendedName>
        <fullName evidence="3">Tuberoinfundibular peptide of 39 residues</fullName>
    </recommendedName>
    <alternativeName>
        <fullName evidence="8">Parathyroid hormone 2</fullName>
    </alternativeName>
</protein>
<evidence type="ECO:0000313" key="11">
    <source>
        <dbReference type="Proteomes" id="UP001046870"/>
    </source>
</evidence>
<keyword evidence="5" id="KW-0165">Cleavage on pair of basic residues</keyword>
<feature type="region of interest" description="Disordered" evidence="9">
    <location>
        <begin position="178"/>
        <end position="201"/>
    </location>
</feature>
<keyword evidence="6" id="KW-0732">Signal</keyword>
<dbReference type="Proteomes" id="UP001046870">
    <property type="component" value="Chromosome 18"/>
</dbReference>
<dbReference type="EMBL" id="JAFDVH010000018">
    <property type="protein sequence ID" value="KAG7461138.1"/>
    <property type="molecule type" value="Genomic_DNA"/>
</dbReference>
<keyword evidence="7" id="KW-0527">Neuropeptide</keyword>
<dbReference type="PANTHER" id="PTHR28585:SF1">
    <property type="entry name" value="TUBEROINFUNDIBULAR PEPTIDE OF 39 RESIDUES"/>
    <property type="match status" value="1"/>
</dbReference>
<dbReference type="GO" id="GO:0005576">
    <property type="term" value="C:extracellular region"/>
    <property type="evidence" value="ECO:0007669"/>
    <property type="project" value="UniProtKB-SubCell"/>
</dbReference>
<evidence type="ECO:0000256" key="8">
    <source>
        <dbReference type="ARBA" id="ARBA00030147"/>
    </source>
</evidence>
<reference evidence="10" key="1">
    <citation type="submission" date="2021-01" db="EMBL/GenBank/DDBJ databases">
        <authorList>
            <person name="Zahm M."/>
            <person name="Roques C."/>
            <person name="Cabau C."/>
            <person name="Klopp C."/>
            <person name="Donnadieu C."/>
            <person name="Jouanno E."/>
            <person name="Lampietro C."/>
            <person name="Louis A."/>
            <person name="Herpin A."/>
            <person name="Echchiki A."/>
            <person name="Berthelot C."/>
            <person name="Parey E."/>
            <person name="Roest-Crollius H."/>
            <person name="Braasch I."/>
            <person name="Postlethwait J."/>
            <person name="Bobe J."/>
            <person name="Montfort J."/>
            <person name="Bouchez O."/>
            <person name="Begum T."/>
            <person name="Mejri S."/>
            <person name="Adams A."/>
            <person name="Chen W.-J."/>
            <person name="Guiguen Y."/>
        </authorList>
    </citation>
    <scope>NUCLEOTIDE SEQUENCE</scope>
    <source>
        <strain evidence="10">YG-15Mar2019-1</strain>
        <tissue evidence="10">Brain</tissue>
    </source>
</reference>
<keyword evidence="4" id="KW-0964">Secreted</keyword>
<comment type="subcellular location">
    <subcellularLocation>
        <location evidence="1">Secreted</location>
    </subcellularLocation>
</comment>
<evidence type="ECO:0000256" key="5">
    <source>
        <dbReference type="ARBA" id="ARBA00022685"/>
    </source>
</evidence>
<dbReference type="AlphaFoldDB" id="A0A9D3PMG4"/>